<dbReference type="EMBL" id="CM000882">
    <property type="protein sequence ID" value="KQK00927.1"/>
    <property type="molecule type" value="Genomic_DNA"/>
</dbReference>
<organism evidence="2">
    <name type="scientific">Brachypodium distachyon</name>
    <name type="common">Purple false brome</name>
    <name type="synonym">Trachynia distachya</name>
    <dbReference type="NCBI Taxonomy" id="15368"/>
    <lineage>
        <taxon>Eukaryota</taxon>
        <taxon>Viridiplantae</taxon>
        <taxon>Streptophyta</taxon>
        <taxon>Embryophyta</taxon>
        <taxon>Tracheophyta</taxon>
        <taxon>Spermatophyta</taxon>
        <taxon>Magnoliopsida</taxon>
        <taxon>Liliopsida</taxon>
        <taxon>Poales</taxon>
        <taxon>Poaceae</taxon>
        <taxon>BOP clade</taxon>
        <taxon>Pooideae</taxon>
        <taxon>Stipodae</taxon>
        <taxon>Brachypodieae</taxon>
        <taxon>Brachypodium</taxon>
    </lineage>
</organism>
<reference evidence="2 3" key="1">
    <citation type="journal article" date="2010" name="Nature">
        <title>Genome sequencing and analysis of the model grass Brachypodium distachyon.</title>
        <authorList>
            <consortium name="International Brachypodium Initiative"/>
        </authorList>
    </citation>
    <scope>NUCLEOTIDE SEQUENCE [LARGE SCALE GENOMIC DNA]</scope>
    <source>
        <strain evidence="2 3">Bd21</strain>
    </source>
</reference>
<gene>
    <name evidence="2" type="ORF">BRADI_3g52693v3</name>
</gene>
<accession>A0A0Q3FP22</accession>
<protein>
    <submittedName>
        <fullName evidence="2 3">Uncharacterized protein</fullName>
    </submittedName>
</protein>
<reference evidence="2" key="2">
    <citation type="submission" date="2017-06" db="EMBL/GenBank/DDBJ databases">
        <title>WGS assembly of Brachypodium distachyon.</title>
        <authorList>
            <consortium name="The International Brachypodium Initiative"/>
            <person name="Lucas S."/>
            <person name="Harmon-Smith M."/>
            <person name="Lail K."/>
            <person name="Tice H."/>
            <person name="Grimwood J."/>
            <person name="Bruce D."/>
            <person name="Barry K."/>
            <person name="Shu S."/>
            <person name="Lindquist E."/>
            <person name="Wang M."/>
            <person name="Pitluck S."/>
            <person name="Vogel J.P."/>
            <person name="Garvin D.F."/>
            <person name="Mockler T.C."/>
            <person name="Schmutz J."/>
            <person name="Rokhsar D."/>
            <person name="Bevan M.W."/>
        </authorList>
    </citation>
    <scope>NUCLEOTIDE SEQUENCE</scope>
    <source>
        <strain evidence="2">Bd21</strain>
    </source>
</reference>
<reference evidence="3" key="3">
    <citation type="submission" date="2018-08" db="UniProtKB">
        <authorList>
            <consortium name="EnsemblPlants"/>
        </authorList>
    </citation>
    <scope>IDENTIFICATION</scope>
    <source>
        <strain evidence="3">cv. Bd21</strain>
    </source>
</reference>
<proteinExistence type="predicted"/>
<evidence type="ECO:0000256" key="1">
    <source>
        <dbReference type="SAM" id="MobiDB-lite"/>
    </source>
</evidence>
<dbReference type="EnsemblPlants" id="KQK00927">
    <property type="protein sequence ID" value="KQK00927"/>
    <property type="gene ID" value="BRADI_3g52693v3"/>
</dbReference>
<evidence type="ECO:0000313" key="2">
    <source>
        <dbReference type="EMBL" id="KQK00927.1"/>
    </source>
</evidence>
<evidence type="ECO:0000313" key="3">
    <source>
        <dbReference type="EnsemblPlants" id="KQK00927"/>
    </source>
</evidence>
<name>A0A0Q3FP22_BRADI</name>
<evidence type="ECO:0000313" key="4">
    <source>
        <dbReference type="Proteomes" id="UP000008810"/>
    </source>
</evidence>
<dbReference type="Proteomes" id="UP000008810">
    <property type="component" value="Chromosome 3"/>
</dbReference>
<keyword evidence="4" id="KW-1185">Reference proteome</keyword>
<sequence>MAGCRHARTEVVSMGGGGANLRGMGPWGRRTARLSRRPPTARAKLLEEEEEEEEAQCCLRKKRSFLI</sequence>
<dbReference type="Gramene" id="KQK00927">
    <property type="protein sequence ID" value="KQK00927"/>
    <property type="gene ID" value="BRADI_3g52693v3"/>
</dbReference>
<dbReference type="InParanoid" id="A0A0Q3FP22"/>
<feature type="region of interest" description="Disordered" evidence="1">
    <location>
        <begin position="13"/>
        <end position="39"/>
    </location>
</feature>
<dbReference type="AlphaFoldDB" id="A0A0Q3FP22"/>